<protein>
    <submittedName>
        <fullName evidence="2">Glycosyl transferase family 2</fullName>
    </submittedName>
</protein>
<dbReference type="EMBL" id="QJKD01000031">
    <property type="protein sequence ID" value="PXX43510.1"/>
    <property type="molecule type" value="Genomic_DNA"/>
</dbReference>
<dbReference type="Pfam" id="PF00535">
    <property type="entry name" value="Glycos_transf_2"/>
    <property type="match status" value="1"/>
</dbReference>
<organism evidence="2 3">
    <name type="scientific">Hungatella effluvii</name>
    <dbReference type="NCBI Taxonomy" id="1096246"/>
    <lineage>
        <taxon>Bacteria</taxon>
        <taxon>Bacillati</taxon>
        <taxon>Bacillota</taxon>
        <taxon>Clostridia</taxon>
        <taxon>Lachnospirales</taxon>
        <taxon>Lachnospiraceae</taxon>
        <taxon>Hungatella</taxon>
    </lineage>
</organism>
<dbReference type="GO" id="GO:0016740">
    <property type="term" value="F:transferase activity"/>
    <property type="evidence" value="ECO:0007669"/>
    <property type="project" value="UniProtKB-KW"/>
</dbReference>
<proteinExistence type="predicted"/>
<name>A0A2V3XWS9_9FIRM</name>
<evidence type="ECO:0000259" key="1">
    <source>
        <dbReference type="Pfam" id="PF00535"/>
    </source>
</evidence>
<dbReference type="SUPFAM" id="SSF53448">
    <property type="entry name" value="Nucleotide-diphospho-sugar transferases"/>
    <property type="match status" value="1"/>
</dbReference>
<feature type="domain" description="Glycosyltransferase 2-like" evidence="1">
    <location>
        <begin position="7"/>
        <end position="111"/>
    </location>
</feature>
<keyword evidence="2" id="KW-0808">Transferase</keyword>
<dbReference type="Gene3D" id="3.90.550.10">
    <property type="entry name" value="Spore Coat Polysaccharide Biosynthesis Protein SpsA, Chain A"/>
    <property type="match status" value="1"/>
</dbReference>
<keyword evidence="3" id="KW-1185">Reference proteome</keyword>
<dbReference type="InterPro" id="IPR029044">
    <property type="entry name" value="Nucleotide-diphossugar_trans"/>
</dbReference>
<sequence>MNKTKVTIFTPTYNRDRYITNLYKSLCLQTVLPYEWLIVDQGNDKTRDLAEQFINDAVFPVIYKRLDGERGIGRALNLMMGIAQGDLVMKVDDDDTLTPDAIEAVIKMASTIEDKEKYAGVSGLRQYPDGRAIGGEWNHDTEWFDCTNLERGKNGLDGDKAEAYYLDVLKEFGPMPAFQGEYFTWEGILWDRIAHAERKIRWFNKKIYCTQYLPGGATDTRVEERKNNFFTYTVLVSERMNYSEIPFASRLKQCCRYFELAREKKIPFRKLKHYFVNCKSIALLGCFGSIITKYIPQNNLEYRS</sequence>
<comment type="caution">
    <text evidence="2">The sequence shown here is derived from an EMBL/GenBank/DDBJ whole genome shotgun (WGS) entry which is preliminary data.</text>
</comment>
<reference evidence="2 3" key="1">
    <citation type="submission" date="2018-05" db="EMBL/GenBank/DDBJ databases">
        <title>Genomic Encyclopedia of Type Strains, Phase IV (KMG-IV): sequencing the most valuable type-strain genomes for metagenomic binning, comparative biology and taxonomic classification.</title>
        <authorList>
            <person name="Goeker M."/>
        </authorList>
    </citation>
    <scope>NUCLEOTIDE SEQUENCE [LARGE SCALE GENOMIC DNA]</scope>
    <source>
        <strain evidence="2 3">DSM 24995</strain>
    </source>
</reference>
<evidence type="ECO:0000313" key="3">
    <source>
        <dbReference type="Proteomes" id="UP000248057"/>
    </source>
</evidence>
<dbReference type="RefSeq" id="WP_110326750.1">
    <property type="nucleotide sequence ID" value="NZ_QJKD01000031.1"/>
</dbReference>
<evidence type="ECO:0000313" key="2">
    <source>
        <dbReference type="EMBL" id="PXX43510.1"/>
    </source>
</evidence>
<gene>
    <name evidence="2" type="ORF">DFR60_13126</name>
</gene>
<dbReference type="InterPro" id="IPR001173">
    <property type="entry name" value="Glyco_trans_2-like"/>
</dbReference>
<dbReference type="AlphaFoldDB" id="A0A2V3XWS9"/>
<dbReference type="GeneID" id="86065054"/>
<accession>A0A2V3XWS9</accession>
<dbReference type="CDD" id="cd00761">
    <property type="entry name" value="Glyco_tranf_GTA_type"/>
    <property type="match status" value="1"/>
</dbReference>
<dbReference type="PANTHER" id="PTHR22916">
    <property type="entry name" value="GLYCOSYLTRANSFERASE"/>
    <property type="match status" value="1"/>
</dbReference>
<dbReference type="Proteomes" id="UP000248057">
    <property type="component" value="Unassembled WGS sequence"/>
</dbReference>